<dbReference type="KEGG" id="atu:Atu1222"/>
<dbReference type="STRING" id="176299.Atu1222"/>
<feature type="compositionally biased region" description="Low complexity" evidence="1">
    <location>
        <begin position="183"/>
        <end position="196"/>
    </location>
</feature>
<dbReference type="PIR" id="AC2727">
    <property type="entry name" value="AC2727"/>
</dbReference>
<protein>
    <recommendedName>
        <fullName evidence="4">DUF2934 domain-containing protein</fullName>
    </recommendedName>
</protein>
<dbReference type="InterPro" id="IPR021327">
    <property type="entry name" value="DUF2934"/>
</dbReference>
<organism evidence="2 3">
    <name type="scientific">Agrobacterium fabrum (strain C58 / ATCC 33970)</name>
    <name type="common">Agrobacterium tumefaciens (strain C58)</name>
    <dbReference type="NCBI Taxonomy" id="176299"/>
    <lineage>
        <taxon>Bacteria</taxon>
        <taxon>Pseudomonadati</taxon>
        <taxon>Pseudomonadota</taxon>
        <taxon>Alphaproteobacteria</taxon>
        <taxon>Hyphomicrobiales</taxon>
        <taxon>Rhizobiaceae</taxon>
        <taxon>Rhizobium/Agrobacterium group</taxon>
        <taxon>Agrobacterium</taxon>
        <taxon>Agrobacterium tumefaciens complex</taxon>
    </lineage>
</organism>
<name>A9CJC7_AGRFC</name>
<dbReference type="EnsemblBacteria" id="AAK87024">
    <property type="protein sequence ID" value="AAK87024"/>
    <property type="gene ID" value="Atu1222"/>
</dbReference>
<evidence type="ECO:0000313" key="3">
    <source>
        <dbReference type="Proteomes" id="UP000000813"/>
    </source>
</evidence>
<dbReference type="PIR" id="G97508">
    <property type="entry name" value="G97508"/>
</dbReference>
<gene>
    <name evidence="2" type="ordered locus">Atu1222</name>
</gene>
<reference evidence="2 3" key="1">
    <citation type="journal article" date="2001" name="Science">
        <title>The genome of the natural genetic engineer Agrobacterium tumefaciens C58.</title>
        <authorList>
            <person name="Wood D.W."/>
            <person name="Setubal J.C."/>
            <person name="Kaul R."/>
            <person name="Monks D.E."/>
            <person name="Kitajima J.P."/>
            <person name="Okura V.K."/>
            <person name="Zhou Y."/>
            <person name="Chen L."/>
            <person name="Wood G.E."/>
            <person name="Almeida N.F.Jr."/>
            <person name="Woo L."/>
            <person name="Chen Y."/>
            <person name="Paulsen I.T."/>
            <person name="Eisen J.A."/>
            <person name="Karp P.D."/>
            <person name="Bovee D.Sr."/>
            <person name="Chapman P."/>
            <person name="Clendenning J."/>
            <person name="Deatherage G."/>
            <person name="Gillet W."/>
            <person name="Grant C."/>
            <person name="Kutyavin T."/>
            <person name="Levy R."/>
            <person name="Li M.J."/>
            <person name="McClelland E."/>
            <person name="Palmieri A."/>
            <person name="Raymond C."/>
            <person name="Rouse G."/>
            <person name="Saenphimmachak C."/>
            <person name="Wu Z."/>
            <person name="Romero P."/>
            <person name="Gordon D."/>
            <person name="Zhang S."/>
            <person name="Yoo H."/>
            <person name="Tao Y."/>
            <person name="Biddle P."/>
            <person name="Jung M."/>
            <person name="Krespan W."/>
            <person name="Perry M."/>
            <person name="Gordon-Kamm B."/>
            <person name="Liao L."/>
            <person name="Kim S."/>
            <person name="Hendrick C."/>
            <person name="Zhao Z.Y."/>
            <person name="Dolan M."/>
            <person name="Chumley F."/>
            <person name="Tingey S.V."/>
            <person name="Tomb J.F."/>
            <person name="Gordon M.P."/>
            <person name="Olson M.V."/>
            <person name="Nester E.W."/>
        </authorList>
    </citation>
    <scope>NUCLEOTIDE SEQUENCE [LARGE SCALE GENOMIC DNA]</scope>
    <source>
        <strain evidence="3">C58 / ATCC 33970</strain>
    </source>
</reference>
<dbReference type="EMBL" id="AE007869">
    <property type="protein sequence ID" value="AAK87024.1"/>
    <property type="molecule type" value="Genomic_DNA"/>
</dbReference>
<dbReference type="HOGENOM" id="CLU_1140696_0_0_5"/>
<reference evidence="2 3" key="2">
    <citation type="journal article" date="2001" name="Science">
        <title>Genome sequence of the plant pathogen and biotechnology agent Agrobacterium tumefaciens C58.</title>
        <authorList>
            <person name="Goodner B."/>
            <person name="Hinkle G."/>
            <person name="Gattung S."/>
            <person name="Miller N."/>
            <person name="Blanchard M."/>
            <person name="Qurollo B."/>
            <person name="Goldman B.S."/>
            <person name="Cao Y."/>
            <person name="Askenazi M."/>
            <person name="Halling C."/>
            <person name="Mullin L."/>
            <person name="Houmiel K."/>
            <person name="Gordon J."/>
            <person name="Vaudin M."/>
            <person name="Iartchouk O."/>
            <person name="Epp A."/>
            <person name="Liu F."/>
            <person name="Wollam C."/>
            <person name="Allinger M."/>
            <person name="Doughty D."/>
            <person name="Scott C."/>
            <person name="Lappas C."/>
            <person name="Markelz B."/>
            <person name="Flanagan C."/>
            <person name="Crowell C."/>
            <person name="Gurson J."/>
            <person name="Lomo C."/>
            <person name="Sear C."/>
            <person name="Strub G."/>
            <person name="Cielo C."/>
            <person name="Slater S."/>
        </authorList>
    </citation>
    <scope>NUCLEOTIDE SEQUENCE [LARGE SCALE GENOMIC DNA]</scope>
    <source>
        <strain evidence="3">C58 / ATCC 33970</strain>
    </source>
</reference>
<dbReference type="Pfam" id="PF11154">
    <property type="entry name" value="DUF2934"/>
    <property type="match status" value="1"/>
</dbReference>
<dbReference type="BioCyc" id="AGRO:ATU1222-MONOMER"/>
<accession>A9CJC7</accession>
<sequence>MLSCRLPAGAQVHRFIRINLAVLAVQFTVCLEACHVLIANVERFGFRLFRGGHEIISCGFLQDKRSQVDDGSLHAEMRIRWGPVRNKLWLFLFFQWHNRNRCNRKRRSVMSHDREAAIREKARAIWEREGRPDGHHERHWIEAERQLSAEAEAAKSKSGNGVKKSAAAKTSTEKAPAKKTPAKKAPAAKAKSPAVKSLEKEQKSGKNNKEDDLTESLEESFPASDPPALTNAAKATKRAVKKS</sequence>
<dbReference type="PATRIC" id="fig|176299.10.peg.1245"/>
<evidence type="ECO:0000256" key="1">
    <source>
        <dbReference type="SAM" id="MobiDB-lite"/>
    </source>
</evidence>
<feature type="compositionally biased region" description="Basic and acidic residues" evidence="1">
    <location>
        <begin position="197"/>
        <end position="211"/>
    </location>
</feature>
<evidence type="ECO:0000313" key="2">
    <source>
        <dbReference type="EMBL" id="AAK87024.1"/>
    </source>
</evidence>
<proteinExistence type="predicted"/>
<evidence type="ECO:0008006" key="4">
    <source>
        <dbReference type="Google" id="ProtNLM"/>
    </source>
</evidence>
<dbReference type="OrthoDB" id="8129930at2"/>
<dbReference type="Proteomes" id="UP000000813">
    <property type="component" value="Chromosome circular"/>
</dbReference>
<keyword evidence="3" id="KW-1185">Reference proteome</keyword>
<dbReference type="AlphaFoldDB" id="A9CJC7"/>
<feature type="region of interest" description="Disordered" evidence="1">
    <location>
        <begin position="148"/>
        <end position="243"/>
    </location>
</feature>